<accession>A0A0M9A472</accession>
<proteinExistence type="predicted"/>
<evidence type="ECO:0000313" key="1">
    <source>
        <dbReference type="EMBL" id="KOX76877.1"/>
    </source>
</evidence>
<gene>
    <name evidence="1" type="ORF">WN51_11295</name>
</gene>
<organism evidence="1 2">
    <name type="scientific">Melipona quadrifasciata</name>
    <dbReference type="NCBI Taxonomy" id="166423"/>
    <lineage>
        <taxon>Eukaryota</taxon>
        <taxon>Metazoa</taxon>
        <taxon>Ecdysozoa</taxon>
        <taxon>Arthropoda</taxon>
        <taxon>Hexapoda</taxon>
        <taxon>Insecta</taxon>
        <taxon>Pterygota</taxon>
        <taxon>Neoptera</taxon>
        <taxon>Endopterygota</taxon>
        <taxon>Hymenoptera</taxon>
        <taxon>Apocrita</taxon>
        <taxon>Aculeata</taxon>
        <taxon>Apoidea</taxon>
        <taxon>Anthophila</taxon>
        <taxon>Apidae</taxon>
        <taxon>Melipona</taxon>
    </lineage>
</organism>
<dbReference type="AlphaFoldDB" id="A0A0M9A472"/>
<dbReference type="Proteomes" id="UP000053105">
    <property type="component" value="Unassembled WGS sequence"/>
</dbReference>
<protein>
    <recommendedName>
        <fullName evidence="3">HTH psq-type domain-containing protein</fullName>
    </recommendedName>
</protein>
<keyword evidence="2" id="KW-1185">Reference proteome</keyword>
<dbReference type="OrthoDB" id="7606881at2759"/>
<evidence type="ECO:0000313" key="2">
    <source>
        <dbReference type="Proteomes" id="UP000053105"/>
    </source>
</evidence>
<sequence>MKLKTLKMNTISLEMKIAILNRIAEDEGSVALGKEFGSGEFTTRAIQKRAGVFHEENFEIPLRHDAALKSPEETPSNRSTTVNMVYRAN</sequence>
<dbReference type="EMBL" id="KQ435739">
    <property type="protein sequence ID" value="KOX76877.1"/>
    <property type="molecule type" value="Genomic_DNA"/>
</dbReference>
<reference evidence="1 2" key="1">
    <citation type="submission" date="2015-07" db="EMBL/GenBank/DDBJ databases">
        <title>The genome of Melipona quadrifasciata.</title>
        <authorList>
            <person name="Pan H."/>
            <person name="Kapheim K."/>
        </authorList>
    </citation>
    <scope>NUCLEOTIDE SEQUENCE [LARGE SCALE GENOMIC DNA]</scope>
    <source>
        <strain evidence="1">0111107301</strain>
        <tissue evidence="1">Whole body</tissue>
    </source>
</reference>
<name>A0A0M9A472_9HYME</name>
<evidence type="ECO:0008006" key="3">
    <source>
        <dbReference type="Google" id="ProtNLM"/>
    </source>
</evidence>